<dbReference type="InterPro" id="IPR001296">
    <property type="entry name" value="Glyco_trans_1"/>
</dbReference>
<dbReference type="GO" id="GO:0016757">
    <property type="term" value="F:glycosyltransferase activity"/>
    <property type="evidence" value="ECO:0007669"/>
    <property type="project" value="UniProtKB-KW"/>
</dbReference>
<keyword evidence="3" id="KW-0328">Glycosyltransferase</keyword>
<dbReference type="Pfam" id="PF00534">
    <property type="entry name" value="Glycos_transf_1"/>
    <property type="match status" value="1"/>
</dbReference>
<dbReference type="SUPFAM" id="SSF53756">
    <property type="entry name" value="UDP-Glycosyltransferase/glycogen phosphorylase"/>
    <property type="match status" value="1"/>
</dbReference>
<evidence type="ECO:0000313" key="3">
    <source>
        <dbReference type="EMBL" id="AOY82545.1"/>
    </source>
</evidence>
<evidence type="ECO:0000313" key="4">
    <source>
        <dbReference type="Proteomes" id="UP000176944"/>
    </source>
</evidence>
<reference evidence="4" key="1">
    <citation type="submission" date="2016-10" db="EMBL/GenBank/DDBJ databases">
        <title>Comparative genomics uncovers the prolific and rare metabolic potential of the cyanobacterial genus Moorea.</title>
        <authorList>
            <person name="Leao T."/>
            <person name="Castelao G."/>
            <person name="Korobeynikov A."/>
            <person name="Monroe E.A."/>
            <person name="Podell S."/>
            <person name="Glukhov E."/>
            <person name="Allen E."/>
            <person name="Gerwick W.H."/>
            <person name="Gerwick L."/>
        </authorList>
    </citation>
    <scope>NUCLEOTIDE SEQUENCE [LARGE SCALE GENOMIC DNA]</scope>
    <source>
        <strain evidence="4">JHB</strain>
    </source>
</reference>
<gene>
    <name evidence="3" type="ORF">BJP36_24155</name>
</gene>
<feature type="domain" description="Glycosyltransferase subfamily 4-like N-terminal" evidence="2">
    <location>
        <begin position="16"/>
        <end position="178"/>
    </location>
</feature>
<keyword evidence="3" id="KW-0808">Transferase</keyword>
<dbReference type="EMBL" id="CP017708">
    <property type="protein sequence ID" value="AOY82545.1"/>
    <property type="molecule type" value="Genomic_DNA"/>
</dbReference>
<sequence>MKRRRVLFVDHAAVLGGAELSLLDLAIAYRDTSEVLLFADGPFRERLEAAQVKVKVIPAPQAILSVRSSGGLSAALKALPPLWWMACRIAAVGREFELVHANSQKAFIAAAIATLMGGPTVVWHLRDIVTAPHFSSLNRAIAVFLANRRAYQVLVNSRATGQAFIAAGGREDLVTLVYGGIASDPFDNLASDQSAQIRDQLGIGDAPLVGVFSRLSYWKGQHILLEALQELPNVHALLVGEALFGEAEYASRLKAMAAAPELAGRVHMLGFRNDVPALMSACNIVVHTSTEPEPFGRVIVEGQLAKRPVVAAAAGGAVELIQDGVTGHLVPPGDPVALAKVIGNLLSDPIAAYMLAERGYIHAKDTFSLESLLTAFDQALKKV</sequence>
<dbReference type="Proteomes" id="UP000176944">
    <property type="component" value="Chromosome"/>
</dbReference>
<dbReference type="EC" id="2.4.-.-" evidence="3"/>
<dbReference type="InterPro" id="IPR028098">
    <property type="entry name" value="Glyco_trans_4-like_N"/>
</dbReference>
<accession>A0A1D9G4W6</accession>
<dbReference type="Pfam" id="PF13579">
    <property type="entry name" value="Glyco_trans_4_4"/>
    <property type="match status" value="1"/>
</dbReference>
<feature type="domain" description="Glycosyl transferase family 1" evidence="1">
    <location>
        <begin position="196"/>
        <end position="360"/>
    </location>
</feature>
<protein>
    <submittedName>
        <fullName evidence="3">Glycosyltransferase</fullName>
        <ecNumber evidence="3">2.4.-.-</ecNumber>
    </submittedName>
</protein>
<dbReference type="Gene3D" id="3.40.50.2000">
    <property type="entry name" value="Glycogen Phosphorylase B"/>
    <property type="match status" value="2"/>
</dbReference>
<dbReference type="PANTHER" id="PTHR12526">
    <property type="entry name" value="GLYCOSYLTRANSFERASE"/>
    <property type="match status" value="1"/>
</dbReference>
<evidence type="ECO:0000259" key="2">
    <source>
        <dbReference type="Pfam" id="PF13579"/>
    </source>
</evidence>
<evidence type="ECO:0000259" key="1">
    <source>
        <dbReference type="Pfam" id="PF00534"/>
    </source>
</evidence>
<organism evidence="3 4">
    <name type="scientific">Moorena producens (strain JHB)</name>
    <dbReference type="NCBI Taxonomy" id="1454205"/>
    <lineage>
        <taxon>Bacteria</taxon>
        <taxon>Bacillati</taxon>
        <taxon>Cyanobacteriota</taxon>
        <taxon>Cyanophyceae</taxon>
        <taxon>Coleofasciculales</taxon>
        <taxon>Coleofasciculaceae</taxon>
        <taxon>Moorena</taxon>
    </lineage>
</organism>
<dbReference type="AlphaFoldDB" id="A0A1D9G4W6"/>
<proteinExistence type="predicted"/>
<name>A0A1D9G4W6_MOOP1</name>